<reference evidence="1 2" key="1">
    <citation type="submission" date="2012-12" db="EMBL/GenBank/DDBJ databases">
        <title>Novel taxa of Listeriaceae from agricultural environments in the United States.</title>
        <authorList>
            <person name="den Bakker H.C."/>
            <person name="Allred A."/>
            <person name="Warchocki S."/>
            <person name="Wright E.M."/>
            <person name="Burrell A."/>
            <person name="Nightingale K.K."/>
            <person name="Kephart D."/>
            <person name="Wiedmann M."/>
        </authorList>
    </citation>
    <scope>NUCLEOTIDE SEQUENCE [LARGE SCALE GENOMIC DNA]</scope>
    <source>
        <strain evidence="1 2">FSL F6-1183</strain>
    </source>
</reference>
<evidence type="ECO:0000313" key="1">
    <source>
        <dbReference type="EMBL" id="EUJ29854.1"/>
    </source>
</evidence>
<accession>A0A829R8G1</accession>
<gene>
    <name evidence="1" type="ORF">LMUR_02067</name>
</gene>
<dbReference type="Proteomes" id="UP000019251">
    <property type="component" value="Unassembled WGS sequence"/>
</dbReference>
<protein>
    <submittedName>
        <fullName evidence="1">Uncharacterized protein</fullName>
    </submittedName>
</protein>
<proteinExistence type="predicted"/>
<dbReference type="RefSeq" id="WP_003755688.1">
    <property type="nucleotide sequence ID" value="NZ_AODG01000004.1"/>
</dbReference>
<dbReference type="EMBL" id="AODG01000004">
    <property type="protein sequence ID" value="EUJ29854.1"/>
    <property type="molecule type" value="Genomic_DNA"/>
</dbReference>
<dbReference type="AlphaFoldDB" id="A0A829R8G1"/>
<sequence length="127" mass="14361">MRKVPIFTLLALLLLAGGYFFYQHLSSKVDVTFTFLVTKKLEDHKINGTIDGAGDKIVTLPLSKQQWKNVKAGQRYNVEANYYNKKQPAGKERDALKGPFWSNDANRGLLANKITIVKVENIETSME</sequence>
<organism evidence="1 2">
    <name type="scientific">Listeria grayi FSL F6-1183</name>
    <dbReference type="NCBI Taxonomy" id="1265827"/>
    <lineage>
        <taxon>Bacteria</taxon>
        <taxon>Bacillati</taxon>
        <taxon>Bacillota</taxon>
        <taxon>Bacilli</taxon>
        <taxon>Bacillales</taxon>
        <taxon>Listeriaceae</taxon>
        <taxon>Listeria</taxon>
    </lineage>
</organism>
<evidence type="ECO:0000313" key="2">
    <source>
        <dbReference type="Proteomes" id="UP000019251"/>
    </source>
</evidence>
<comment type="caution">
    <text evidence="1">The sequence shown here is derived from an EMBL/GenBank/DDBJ whole genome shotgun (WGS) entry which is preliminary data.</text>
</comment>
<name>A0A829R8G1_LISGR</name>